<comment type="caution">
    <text evidence="2">The sequence shown here is derived from an EMBL/GenBank/DDBJ whole genome shotgun (WGS) entry which is preliminary data.</text>
</comment>
<dbReference type="InterPro" id="IPR036420">
    <property type="entry name" value="BRCT_dom_sf"/>
</dbReference>
<dbReference type="STRING" id="1219080.VEZ01S_52_00010"/>
<keyword evidence="3" id="KW-1185">Reference proteome</keyword>
<evidence type="ECO:0000313" key="3">
    <source>
        <dbReference type="Proteomes" id="UP000016562"/>
    </source>
</evidence>
<feature type="domain" description="BRCT" evidence="1">
    <location>
        <begin position="122"/>
        <end position="189"/>
    </location>
</feature>
<organism evidence="2 3">
    <name type="scientific">Vibrio ezurae NBRC 102218</name>
    <dbReference type="NCBI Taxonomy" id="1219080"/>
    <lineage>
        <taxon>Bacteria</taxon>
        <taxon>Pseudomonadati</taxon>
        <taxon>Pseudomonadota</taxon>
        <taxon>Gammaproteobacteria</taxon>
        <taxon>Vibrionales</taxon>
        <taxon>Vibrionaceae</taxon>
        <taxon>Vibrio</taxon>
    </lineage>
</organism>
<dbReference type="OrthoDB" id="5918681at2"/>
<protein>
    <recommendedName>
        <fullName evidence="1">BRCT domain-containing protein</fullName>
    </recommendedName>
</protein>
<dbReference type="PROSITE" id="PS50172">
    <property type="entry name" value="BRCT"/>
    <property type="match status" value="1"/>
</dbReference>
<reference evidence="2 3" key="1">
    <citation type="submission" date="2013-09" db="EMBL/GenBank/DDBJ databases">
        <title>Whole genome shotgun sequence of Vibrio ezurae NBRC 102218.</title>
        <authorList>
            <person name="Yoshida I."/>
            <person name="Hosoyama A."/>
            <person name="Numata M."/>
            <person name="Hashimoto M."/>
            <person name="Hosoyama Y."/>
            <person name="Tsuchikane K."/>
            <person name="Noguchi M."/>
            <person name="Hirakata S."/>
            <person name="Ichikawa N."/>
            <person name="Ohji S."/>
            <person name="Yamazoe A."/>
            <person name="Fujita N."/>
        </authorList>
    </citation>
    <scope>NUCLEOTIDE SEQUENCE [LARGE SCALE GENOMIC DNA]</scope>
    <source>
        <strain evidence="2 3">NBRC 102218</strain>
    </source>
</reference>
<dbReference type="RefSeq" id="WP_021714840.1">
    <property type="nucleotide sequence ID" value="NZ_BATM01000052.1"/>
</dbReference>
<proteinExistence type="predicted"/>
<name>U3CTV5_9VIBR</name>
<evidence type="ECO:0000313" key="2">
    <source>
        <dbReference type="EMBL" id="GAD81143.1"/>
    </source>
</evidence>
<sequence length="189" mass="21305">MTVFELLGVNSGDAITVNNPWSDNGPRKVVPLALSRNGISIRAIDCRYGDIRYIKSDWTVFMSNGDTIELQDFPYVKQKIEEWNYRKQSQIDAHKRVQEVLQIEDFEREYATLDEVLNTINIKDLKVAVTGTLPLSRAKIKSLLESKGATVMGSVSSQTSFLFMGNTGKYEITSKMKKAHNLGVKIITL</sequence>
<gene>
    <name evidence="2" type="ORF">VEZ01S_52_00010</name>
</gene>
<dbReference type="eggNOG" id="ENOG5031MVN">
    <property type="taxonomic scope" value="Bacteria"/>
</dbReference>
<dbReference type="Proteomes" id="UP000016562">
    <property type="component" value="Unassembled WGS sequence"/>
</dbReference>
<evidence type="ECO:0000259" key="1">
    <source>
        <dbReference type="PROSITE" id="PS50172"/>
    </source>
</evidence>
<dbReference type="Gene3D" id="3.40.50.10190">
    <property type="entry name" value="BRCT domain"/>
    <property type="match status" value="1"/>
</dbReference>
<dbReference type="Pfam" id="PF00533">
    <property type="entry name" value="BRCT"/>
    <property type="match status" value="1"/>
</dbReference>
<dbReference type="SUPFAM" id="SSF52113">
    <property type="entry name" value="BRCT domain"/>
    <property type="match status" value="1"/>
</dbReference>
<dbReference type="EMBL" id="BATM01000052">
    <property type="protein sequence ID" value="GAD81143.1"/>
    <property type="molecule type" value="Genomic_DNA"/>
</dbReference>
<dbReference type="InterPro" id="IPR001357">
    <property type="entry name" value="BRCT_dom"/>
</dbReference>
<dbReference type="AlphaFoldDB" id="U3CTV5"/>
<accession>U3CTV5</accession>